<feature type="chain" id="PRO_5002562616" description="Lipoprotein" evidence="1">
    <location>
        <begin position="23"/>
        <end position="124"/>
    </location>
</feature>
<name>A0A0G3X9W2_9SPHN</name>
<evidence type="ECO:0000256" key="1">
    <source>
        <dbReference type="SAM" id="SignalP"/>
    </source>
</evidence>
<keyword evidence="3" id="KW-1185">Reference proteome</keyword>
<dbReference type="RefSeq" id="WP_047806431.1">
    <property type="nucleotide sequence ID" value="NZ_CP011805.1"/>
</dbReference>
<reference evidence="2 3" key="1">
    <citation type="submission" date="2015-06" db="EMBL/GenBank/DDBJ databases">
        <authorList>
            <person name="Kim K.M."/>
        </authorList>
    </citation>
    <scope>NUCLEOTIDE SEQUENCE [LARGE SCALE GENOMIC DNA]</scope>
    <source>
        <strain evidence="2 3">KCTC 22370</strain>
    </source>
</reference>
<dbReference type="EMBL" id="CP011805">
    <property type="protein sequence ID" value="AKM07421.1"/>
    <property type="molecule type" value="Genomic_DNA"/>
</dbReference>
<evidence type="ECO:0008006" key="4">
    <source>
        <dbReference type="Google" id="ProtNLM"/>
    </source>
</evidence>
<feature type="signal peptide" evidence="1">
    <location>
        <begin position="1"/>
        <end position="22"/>
    </location>
</feature>
<gene>
    <name evidence="2" type="ORF">AM2010_1348</name>
</gene>
<accession>A0A0G3X9W2</accession>
<evidence type="ECO:0000313" key="2">
    <source>
        <dbReference type="EMBL" id="AKM07421.1"/>
    </source>
</evidence>
<dbReference type="PATRIC" id="fig|543877.4.peg.1370"/>
<proteinExistence type="predicted"/>
<sequence precursor="true">MVRPAVIAGVLTLAAACSSADAPVQAQADEGAERIECAIGPGAGFGPDCLVERARIDDAIVLTVRHADGGFRRFEQLREGRGLAAYDGADPIEQTLADGVLEVAIADERYRFAARPAQGTDVAE</sequence>
<dbReference type="STRING" id="543877.AM2010_1348"/>
<keyword evidence="1" id="KW-0732">Signal</keyword>
<dbReference type="Proteomes" id="UP000037643">
    <property type="component" value="Chromosome"/>
</dbReference>
<protein>
    <recommendedName>
        <fullName evidence="4">Lipoprotein</fullName>
    </recommendedName>
</protein>
<dbReference type="KEGG" id="amx:AM2010_1348"/>
<dbReference type="AlphaFoldDB" id="A0A0G3X9W2"/>
<evidence type="ECO:0000313" key="3">
    <source>
        <dbReference type="Proteomes" id="UP000037643"/>
    </source>
</evidence>
<organism evidence="2 3">
    <name type="scientific">Pelagerythrobacter marensis</name>
    <dbReference type="NCBI Taxonomy" id="543877"/>
    <lineage>
        <taxon>Bacteria</taxon>
        <taxon>Pseudomonadati</taxon>
        <taxon>Pseudomonadota</taxon>
        <taxon>Alphaproteobacteria</taxon>
        <taxon>Sphingomonadales</taxon>
        <taxon>Erythrobacteraceae</taxon>
        <taxon>Pelagerythrobacter</taxon>
    </lineage>
</organism>
<dbReference type="PROSITE" id="PS51257">
    <property type="entry name" value="PROKAR_LIPOPROTEIN"/>
    <property type="match status" value="1"/>
</dbReference>
<dbReference type="OrthoDB" id="5402191at2"/>